<feature type="domain" description="C2H2-type" evidence="12">
    <location>
        <begin position="361"/>
        <end position="388"/>
    </location>
</feature>
<dbReference type="FunFam" id="3.30.160.60:FF:001498">
    <property type="entry name" value="Zinc finger protein 404"/>
    <property type="match status" value="1"/>
</dbReference>
<keyword evidence="6" id="KW-0862">Zinc</keyword>
<feature type="domain" description="C2H2-type" evidence="12">
    <location>
        <begin position="529"/>
        <end position="556"/>
    </location>
</feature>
<keyword evidence="7" id="KW-0805">Transcription regulation</keyword>
<dbReference type="FunFam" id="3.30.160.60:FF:002254">
    <property type="entry name" value="Zinc finger protein 540"/>
    <property type="match status" value="1"/>
</dbReference>
<dbReference type="Proteomes" id="UP000710432">
    <property type="component" value="Unassembled WGS sequence"/>
</dbReference>
<keyword evidence="5 11" id="KW-0863">Zinc-finger</keyword>
<evidence type="ECO:0000256" key="2">
    <source>
        <dbReference type="ARBA" id="ARBA00006991"/>
    </source>
</evidence>
<dbReference type="FunFam" id="3.30.160.60:FF:000295">
    <property type="entry name" value="zinc finger protein 19"/>
    <property type="match status" value="1"/>
</dbReference>
<comment type="caution">
    <text evidence="14">The sequence shown here is derived from an EMBL/GenBank/DDBJ whole genome shotgun (WGS) entry which is preliminary data.</text>
</comment>
<keyword evidence="8" id="KW-0238">DNA-binding</keyword>
<dbReference type="FunFam" id="3.30.160.60:FF:000737">
    <property type="entry name" value="Zinc finger protein 565"/>
    <property type="match status" value="1"/>
</dbReference>
<keyword evidence="3" id="KW-0479">Metal-binding</keyword>
<protein>
    <submittedName>
        <fullName evidence="14">Zinc finger protein 39</fullName>
    </submittedName>
</protein>
<evidence type="ECO:0000259" key="13">
    <source>
        <dbReference type="PROSITE" id="PS50805"/>
    </source>
</evidence>
<evidence type="ECO:0000256" key="1">
    <source>
        <dbReference type="ARBA" id="ARBA00004123"/>
    </source>
</evidence>
<feature type="domain" description="KRAB" evidence="13">
    <location>
        <begin position="84"/>
        <end position="156"/>
    </location>
</feature>
<evidence type="ECO:0000256" key="11">
    <source>
        <dbReference type="PROSITE-ProRule" id="PRU00042"/>
    </source>
</evidence>
<keyword evidence="9" id="KW-0804">Transcription</keyword>
<feature type="domain" description="C2H2-type" evidence="12">
    <location>
        <begin position="473"/>
        <end position="500"/>
    </location>
</feature>
<dbReference type="CDD" id="cd07765">
    <property type="entry name" value="KRAB_A-box"/>
    <property type="match status" value="1"/>
</dbReference>
<evidence type="ECO:0000256" key="7">
    <source>
        <dbReference type="ARBA" id="ARBA00023015"/>
    </source>
</evidence>
<sequence length="650" mass="74502">MVGGRPRPREADSVSVRVAPGGGGARAGIAAAVRGLRPGGAGGRAGSPGQWGCLSRCGDCCRLTSCLPTAGQQAGPSVGTGGLVSFEDIAVEFTWQEWQELSEGQRTLYRDVMLENYSNLLFLDFQEMNVLDKFCPEAKTRHVWQVALDSDTSKDLTGVGKAFSVSANHVSNQNGKSENPRGMSPGKFILWKNVYLRSDADELEVEPDDLNGTVKSIKHPEHVTLYKSENSQSYFQSLIPGKSFNTKAVLLTHKFSEYAKSLGDTAFIGKEMAQIRGKSFECNISEIKYNKSDLDENEQRHPGEKHYKCSDFENPFIIESYLPKHKVQHAGEKLFAQEEYEFSQQSEVNLHQKIHRGKKSYECKICGKCFHWKTSFNRHHSTHTGEKPYECNECRKAFCQKSHLTQHQRVHTGERPYICLECRKAFYRKSELTDHQRIHTGEKPYECKECGKAFCQKPQLTLHQRIHTGEKPYECAECGKAFSTKSYLTVHQRTHTGEKPYECTVCRKSFICKSSFSHHWRTHTGEKPYECKQCMKTFYRKSGLTRHQRTHTGDKPYECQLCEKAFYCTSHLTVHQRTHTGEKPYECKECRKSFYDKSNLRRHQKIHTMEKACECKQCNKSLLSNTLQHQTMYYEYEECKKALHHKTNFT</sequence>
<feature type="domain" description="C2H2-type" evidence="12">
    <location>
        <begin position="307"/>
        <end position="334"/>
    </location>
</feature>
<gene>
    <name evidence="14" type="ORF">LTLLF_197555</name>
</gene>
<keyword evidence="10" id="KW-0539">Nucleus</keyword>
<dbReference type="Pfam" id="PF00096">
    <property type="entry name" value="zf-C2H2"/>
    <property type="match status" value="6"/>
</dbReference>
<proteinExistence type="inferred from homology"/>
<dbReference type="InterPro" id="IPR036051">
    <property type="entry name" value="KRAB_dom_sf"/>
</dbReference>
<feature type="domain" description="C2H2-type" evidence="12">
    <location>
        <begin position="445"/>
        <end position="472"/>
    </location>
</feature>
<dbReference type="GO" id="GO:0003700">
    <property type="term" value="F:DNA-binding transcription factor activity"/>
    <property type="evidence" value="ECO:0007669"/>
    <property type="project" value="TreeGrafter"/>
</dbReference>
<feature type="domain" description="C2H2-type" evidence="12">
    <location>
        <begin position="501"/>
        <end position="528"/>
    </location>
</feature>
<dbReference type="FunFam" id="3.30.160.60:FF:000060">
    <property type="entry name" value="zinc finger protein 436"/>
    <property type="match status" value="1"/>
</dbReference>
<dbReference type="InterPro" id="IPR001909">
    <property type="entry name" value="KRAB"/>
</dbReference>
<dbReference type="GO" id="GO:0005634">
    <property type="term" value="C:nucleus"/>
    <property type="evidence" value="ECO:0007669"/>
    <property type="project" value="UniProtKB-SubCell"/>
</dbReference>
<dbReference type="EMBL" id="JAATJU010026785">
    <property type="protein sequence ID" value="KAH0501265.1"/>
    <property type="molecule type" value="Genomic_DNA"/>
</dbReference>
<evidence type="ECO:0000256" key="6">
    <source>
        <dbReference type="ARBA" id="ARBA00022833"/>
    </source>
</evidence>
<dbReference type="PANTHER" id="PTHR24390:SF159">
    <property type="entry name" value="GROWTH FACTOR INDEPENDENT 1 TRANSCRIPTIONAL REPRESSOR"/>
    <property type="match status" value="1"/>
</dbReference>
<evidence type="ECO:0000256" key="10">
    <source>
        <dbReference type="ARBA" id="ARBA00023242"/>
    </source>
</evidence>
<dbReference type="PROSITE" id="PS50805">
    <property type="entry name" value="KRAB"/>
    <property type="match status" value="1"/>
</dbReference>
<evidence type="ECO:0000256" key="5">
    <source>
        <dbReference type="ARBA" id="ARBA00022771"/>
    </source>
</evidence>
<evidence type="ECO:0000313" key="15">
    <source>
        <dbReference type="Proteomes" id="UP000710432"/>
    </source>
</evidence>
<keyword evidence="4" id="KW-0677">Repeat</keyword>
<dbReference type="FunFam" id="3.30.160.60:FF:002756">
    <property type="entry name" value="Zinc finger protein 1159"/>
    <property type="match status" value="1"/>
</dbReference>
<feature type="domain" description="C2H2-type" evidence="12">
    <location>
        <begin position="585"/>
        <end position="612"/>
    </location>
</feature>
<dbReference type="SUPFAM" id="SSF109640">
    <property type="entry name" value="KRAB domain (Kruppel-associated box)"/>
    <property type="match status" value="1"/>
</dbReference>
<dbReference type="Gene3D" id="3.30.160.60">
    <property type="entry name" value="Classic Zinc Finger"/>
    <property type="match status" value="10"/>
</dbReference>
<evidence type="ECO:0000256" key="4">
    <source>
        <dbReference type="ARBA" id="ARBA00022737"/>
    </source>
</evidence>
<organism evidence="14 15">
    <name type="scientific">Microtus ochrogaster</name>
    <name type="common">Prairie vole</name>
    <dbReference type="NCBI Taxonomy" id="79684"/>
    <lineage>
        <taxon>Eukaryota</taxon>
        <taxon>Metazoa</taxon>
        <taxon>Chordata</taxon>
        <taxon>Craniata</taxon>
        <taxon>Vertebrata</taxon>
        <taxon>Euteleostomi</taxon>
        <taxon>Mammalia</taxon>
        <taxon>Eutheria</taxon>
        <taxon>Euarchontoglires</taxon>
        <taxon>Glires</taxon>
        <taxon>Rodentia</taxon>
        <taxon>Myomorpha</taxon>
        <taxon>Muroidea</taxon>
        <taxon>Cricetidae</taxon>
        <taxon>Arvicolinae</taxon>
        <taxon>Microtus</taxon>
    </lineage>
</organism>
<dbReference type="SUPFAM" id="SSF57667">
    <property type="entry name" value="beta-beta-alpha zinc fingers"/>
    <property type="match status" value="6"/>
</dbReference>
<name>A0A8J6KKC0_MICOH</name>
<accession>A0A8J6KKC0</accession>
<comment type="subcellular location">
    <subcellularLocation>
        <location evidence="1">Nucleus</location>
    </subcellularLocation>
</comment>
<evidence type="ECO:0000256" key="3">
    <source>
        <dbReference type="ARBA" id="ARBA00022723"/>
    </source>
</evidence>
<comment type="similarity">
    <text evidence="2">Belongs to the krueppel C2H2-type zinc-finger protein family.</text>
</comment>
<dbReference type="GO" id="GO:0006357">
    <property type="term" value="P:regulation of transcription by RNA polymerase II"/>
    <property type="evidence" value="ECO:0007669"/>
    <property type="project" value="TreeGrafter"/>
</dbReference>
<reference evidence="14" key="1">
    <citation type="submission" date="2020-03" db="EMBL/GenBank/DDBJ databases">
        <title>Studies in the Genomics of Life Span.</title>
        <authorList>
            <person name="Glass D."/>
        </authorList>
    </citation>
    <scope>NUCLEOTIDE SEQUENCE</scope>
    <source>
        <strain evidence="14">LTLLF</strain>
        <tissue evidence="14">Muscle</tissue>
    </source>
</reference>
<dbReference type="SMART" id="SM00349">
    <property type="entry name" value="KRAB"/>
    <property type="match status" value="1"/>
</dbReference>
<dbReference type="FunFam" id="3.30.160.60:FF:000003">
    <property type="entry name" value="Zinc finger protein 3 homolog"/>
    <property type="match status" value="1"/>
</dbReference>
<dbReference type="PROSITE" id="PS00028">
    <property type="entry name" value="ZINC_FINGER_C2H2_1"/>
    <property type="match status" value="9"/>
</dbReference>
<dbReference type="GO" id="GO:0008270">
    <property type="term" value="F:zinc ion binding"/>
    <property type="evidence" value="ECO:0007669"/>
    <property type="project" value="UniProtKB-KW"/>
</dbReference>
<dbReference type="AlphaFoldDB" id="A0A8J6KKC0"/>
<dbReference type="PANTHER" id="PTHR24390">
    <property type="entry name" value="ZINC FINGER PROTEIN"/>
    <property type="match status" value="1"/>
</dbReference>
<evidence type="ECO:0000256" key="9">
    <source>
        <dbReference type="ARBA" id="ARBA00023163"/>
    </source>
</evidence>
<dbReference type="FunFam" id="3.30.160.60:FF:001270">
    <property type="entry name" value="zinc finger protein 583 isoform X1"/>
    <property type="match status" value="1"/>
</dbReference>
<feature type="domain" description="C2H2-type" evidence="12">
    <location>
        <begin position="389"/>
        <end position="416"/>
    </location>
</feature>
<dbReference type="GO" id="GO:0000978">
    <property type="term" value="F:RNA polymerase II cis-regulatory region sequence-specific DNA binding"/>
    <property type="evidence" value="ECO:0007669"/>
    <property type="project" value="TreeGrafter"/>
</dbReference>
<dbReference type="SMART" id="SM00355">
    <property type="entry name" value="ZnF_C2H2"/>
    <property type="match status" value="9"/>
</dbReference>
<evidence type="ECO:0000313" key="14">
    <source>
        <dbReference type="EMBL" id="KAH0501265.1"/>
    </source>
</evidence>
<dbReference type="InterPro" id="IPR013087">
    <property type="entry name" value="Znf_C2H2_type"/>
</dbReference>
<dbReference type="FunFam" id="3.30.160.60:FF:002343">
    <property type="entry name" value="Zinc finger protein 33A"/>
    <property type="match status" value="1"/>
</dbReference>
<evidence type="ECO:0000256" key="8">
    <source>
        <dbReference type="ARBA" id="ARBA00023125"/>
    </source>
</evidence>
<dbReference type="PROSITE" id="PS50157">
    <property type="entry name" value="ZINC_FINGER_C2H2_2"/>
    <property type="match status" value="10"/>
</dbReference>
<feature type="domain" description="C2H2-type" evidence="12">
    <location>
        <begin position="417"/>
        <end position="444"/>
    </location>
</feature>
<evidence type="ECO:0000259" key="12">
    <source>
        <dbReference type="PROSITE" id="PS50157"/>
    </source>
</evidence>
<dbReference type="Gene3D" id="6.10.140.140">
    <property type="match status" value="1"/>
</dbReference>
<dbReference type="Pfam" id="PF01352">
    <property type="entry name" value="KRAB"/>
    <property type="match status" value="1"/>
</dbReference>
<feature type="domain" description="C2H2-type" evidence="12">
    <location>
        <begin position="557"/>
        <end position="584"/>
    </location>
</feature>
<dbReference type="InterPro" id="IPR036236">
    <property type="entry name" value="Znf_C2H2_sf"/>
</dbReference>